<dbReference type="Proteomes" id="UP000002852">
    <property type="component" value="Unassembled WGS sequence"/>
</dbReference>
<proteinExistence type="predicted"/>
<keyword evidence="2" id="KW-1185">Reference proteome</keyword>
<reference evidence="2" key="2">
    <citation type="journal article" date="2013" name="Nat. Genet.">
        <title>The genome of the platyfish, Xiphophorus maculatus, provides insights into evolutionary adaptation and several complex traits.</title>
        <authorList>
            <person name="Schartl M."/>
            <person name="Walter R.B."/>
            <person name="Shen Y."/>
            <person name="Garcia T."/>
            <person name="Catchen J."/>
            <person name="Amores A."/>
            <person name="Braasch I."/>
            <person name="Chalopin D."/>
            <person name="Volff J.N."/>
            <person name="Lesch K.P."/>
            <person name="Bisazza A."/>
            <person name="Minx P."/>
            <person name="Hillier L."/>
            <person name="Wilson R.K."/>
            <person name="Fuerstenberg S."/>
            <person name="Boore J."/>
            <person name="Searle S."/>
            <person name="Postlethwait J.H."/>
            <person name="Warren W.C."/>
        </authorList>
    </citation>
    <scope>NUCLEOTIDE SEQUENCE [LARGE SCALE GENOMIC DNA]</scope>
    <source>
        <strain evidence="2">JP 163 A</strain>
    </source>
</reference>
<dbReference type="Ensembl" id="ENSXMAT00000031523.1">
    <property type="protein sequence ID" value="ENSXMAP00000037454.1"/>
    <property type="gene ID" value="ENSXMAG00000025728.1"/>
</dbReference>
<dbReference type="AlphaFoldDB" id="A0A3B5R2B3"/>
<protein>
    <submittedName>
        <fullName evidence="1">Uncharacterized protein</fullName>
    </submittedName>
</protein>
<organism evidence="1 2">
    <name type="scientific">Xiphophorus maculatus</name>
    <name type="common">Southern platyfish</name>
    <name type="synonym">Platypoecilus maculatus</name>
    <dbReference type="NCBI Taxonomy" id="8083"/>
    <lineage>
        <taxon>Eukaryota</taxon>
        <taxon>Metazoa</taxon>
        <taxon>Chordata</taxon>
        <taxon>Craniata</taxon>
        <taxon>Vertebrata</taxon>
        <taxon>Euteleostomi</taxon>
        <taxon>Actinopterygii</taxon>
        <taxon>Neopterygii</taxon>
        <taxon>Teleostei</taxon>
        <taxon>Neoteleostei</taxon>
        <taxon>Acanthomorphata</taxon>
        <taxon>Ovalentaria</taxon>
        <taxon>Atherinomorphae</taxon>
        <taxon>Cyprinodontiformes</taxon>
        <taxon>Poeciliidae</taxon>
        <taxon>Poeciliinae</taxon>
        <taxon>Xiphophorus</taxon>
    </lineage>
</organism>
<evidence type="ECO:0000313" key="2">
    <source>
        <dbReference type="Proteomes" id="UP000002852"/>
    </source>
</evidence>
<dbReference type="OMA" id="IFHTIED"/>
<name>A0A3B5R2B3_XIPMA</name>
<reference evidence="1" key="3">
    <citation type="submission" date="2025-08" db="UniProtKB">
        <authorList>
            <consortium name="Ensembl"/>
        </authorList>
    </citation>
    <scope>IDENTIFICATION</scope>
    <source>
        <strain evidence="1">JP 163 A</strain>
    </source>
</reference>
<evidence type="ECO:0000313" key="1">
    <source>
        <dbReference type="Ensembl" id="ENSXMAP00000037454.1"/>
    </source>
</evidence>
<accession>A0A3B5R2B3</accession>
<reference evidence="1" key="4">
    <citation type="submission" date="2025-09" db="UniProtKB">
        <authorList>
            <consortium name="Ensembl"/>
        </authorList>
    </citation>
    <scope>IDENTIFICATION</scope>
    <source>
        <strain evidence="1">JP 163 A</strain>
    </source>
</reference>
<sequence>MFSTVISINIVPDLCGSPPSTAVNTRLICCSFSLSKGFSKTISTFCRPLASLCRFNAKWSDGFST</sequence>
<reference evidence="2" key="1">
    <citation type="submission" date="2012-01" db="EMBL/GenBank/DDBJ databases">
        <authorList>
            <person name="Walter R."/>
            <person name="Schartl M."/>
            <person name="Warren W."/>
        </authorList>
    </citation>
    <scope>NUCLEOTIDE SEQUENCE [LARGE SCALE GENOMIC DNA]</scope>
    <source>
        <strain evidence="2">JP 163 A</strain>
    </source>
</reference>
<dbReference type="GeneTree" id="ENSGT01120000272017"/>
<dbReference type="InParanoid" id="A0A3B5R2B3"/>